<dbReference type="OrthoDB" id="9813732at2"/>
<dbReference type="InterPro" id="IPR003158">
    <property type="entry name" value="Photosyn_RC_cyt_c-su"/>
</dbReference>
<dbReference type="AlphaFoldDB" id="K9H6Y9"/>
<dbReference type="GO" id="GO:0020037">
    <property type="term" value="F:heme binding"/>
    <property type="evidence" value="ECO:0007669"/>
    <property type="project" value="InterPro"/>
</dbReference>
<keyword evidence="6 9" id="KW-0479">Metal-binding</keyword>
<keyword evidence="12" id="KW-1133">Transmembrane helix</keyword>
<comment type="function">
    <text evidence="1 9">The reaction center of purple bacteria contains a tightly bound cytochrome molecule which re-reduces the photo oxidized primary electron donor.</text>
</comment>
<name>K9H6Y9_9PROT</name>
<keyword evidence="14" id="KW-1185">Reference proteome</keyword>
<dbReference type="PIRSF" id="PIRSF000017">
    <property type="entry name" value="RC_cytochrome"/>
    <property type="match status" value="1"/>
</dbReference>
<dbReference type="STRING" id="1238182.C882_1672"/>
<evidence type="ECO:0000256" key="1">
    <source>
        <dbReference type="ARBA" id="ARBA00003196"/>
    </source>
</evidence>
<keyword evidence="5 9" id="KW-0349">Heme</keyword>
<feature type="transmembrane region" description="Helical" evidence="12">
    <location>
        <begin position="12"/>
        <end position="30"/>
    </location>
</feature>
<dbReference type="Gene3D" id="1.10.468.10">
    <property type="entry name" value="Photosynthetic Reaction Center, subunit C, domain 2"/>
    <property type="match status" value="2"/>
</dbReference>
<sequence length="406" mass="45181">MSEDPNIKRFYAIFGGVVATLAVTAFFLIVPDWDRPPVESVQTGHRGIGMAQVYNPRELVEQQALNAVPEPLPPWPAAEAAYDAEGGVVLDRLEPVPEEQKARNVYENVQVLGELDADQFIRLMSAITEWVAPEQGCEYCHNLENLALDEPYTKIVSRRMFQMTQAINTNWGSHVYPSGVTCYTCHRGQPVPQPIWFRDGEYKTTGIVGQLDVNWDFKAQNVYDYFSEKAFEDYLLASKPLNVQSLTALPTAGTPAPAGLLDDTQYVYELMMQMSDSLGVNCTFCHNSRALANWGQSNPARSTAWYGINMAAEINTKHIEPLADVFPPERLGPMGDPGKVYCKTCHKGAWKPLYGANMVVHYPSLGLPRLPLDPAERVGAIPYEFAPKTITPRALEVLDPDMAPNQ</sequence>
<dbReference type="SUPFAM" id="SSF48695">
    <property type="entry name" value="Multiheme cytochromes"/>
    <property type="match status" value="1"/>
</dbReference>
<feature type="binding site" description="covalent" evidence="10">
    <location>
        <position position="182"/>
    </location>
    <ligand>
        <name>heme</name>
        <dbReference type="ChEBI" id="CHEBI:30413"/>
        <label>2</label>
    </ligand>
</feature>
<feature type="binding site" description="axial binding residue" evidence="11">
    <location>
        <position position="186"/>
    </location>
    <ligand>
        <name>heme</name>
        <dbReference type="ChEBI" id="CHEBI:30413"/>
        <label>2</label>
    </ligand>
    <ligandPart>
        <name>Fe</name>
        <dbReference type="ChEBI" id="CHEBI:18248"/>
    </ligandPart>
</feature>
<keyword evidence="4 9" id="KW-0602">Photosynthesis</keyword>
<evidence type="ECO:0000256" key="10">
    <source>
        <dbReference type="PIRSR" id="PIRSR000017-1"/>
    </source>
</evidence>
<evidence type="ECO:0000256" key="3">
    <source>
        <dbReference type="ARBA" id="ARBA00022448"/>
    </source>
</evidence>
<reference evidence="13 14" key="1">
    <citation type="journal article" date="2013" name="Genome Announc.">
        <title>Draft Genome Sequence of an Alphaproteobacterium, Caenispirillum salinarum AK4(T), Isolated from a Solar Saltern.</title>
        <authorList>
            <person name="Khatri I."/>
            <person name="Singh A."/>
            <person name="Korpole S."/>
            <person name="Pinnaka A.K."/>
            <person name="Subramanian S."/>
        </authorList>
    </citation>
    <scope>NUCLEOTIDE SEQUENCE [LARGE SCALE GENOMIC DNA]</scope>
    <source>
        <strain evidence="13 14">AK4</strain>
    </source>
</reference>
<keyword evidence="9" id="KW-0674">Reaction center</keyword>
<evidence type="ECO:0000313" key="14">
    <source>
        <dbReference type="Proteomes" id="UP000009881"/>
    </source>
</evidence>
<dbReference type="GO" id="GO:0005506">
    <property type="term" value="F:iron ion binding"/>
    <property type="evidence" value="ECO:0007669"/>
    <property type="project" value="InterPro"/>
</dbReference>
<evidence type="ECO:0000256" key="7">
    <source>
        <dbReference type="ARBA" id="ARBA00022982"/>
    </source>
</evidence>
<accession>K9H6Y9</accession>
<feature type="binding site" description="axial binding residue" evidence="11">
    <location>
        <position position="141"/>
    </location>
    <ligand>
        <name>heme</name>
        <dbReference type="ChEBI" id="CHEBI:30413"/>
        <label>1</label>
    </ligand>
    <ligandPart>
        <name>Fe</name>
        <dbReference type="ChEBI" id="CHEBI:18248"/>
    </ligandPart>
</feature>
<dbReference type="GO" id="GO:0019684">
    <property type="term" value="P:photosynthesis, light reaction"/>
    <property type="evidence" value="ECO:0007669"/>
    <property type="project" value="InterPro"/>
</dbReference>
<gene>
    <name evidence="13" type="ORF">C882_1672</name>
</gene>
<organism evidence="13 14">
    <name type="scientific">Caenispirillum salinarum AK4</name>
    <dbReference type="NCBI Taxonomy" id="1238182"/>
    <lineage>
        <taxon>Bacteria</taxon>
        <taxon>Pseudomonadati</taxon>
        <taxon>Pseudomonadota</taxon>
        <taxon>Alphaproteobacteria</taxon>
        <taxon>Rhodospirillales</taxon>
        <taxon>Novispirillaceae</taxon>
        <taxon>Caenispirillum</taxon>
    </lineage>
</organism>
<dbReference type="EMBL" id="ANHY01000002">
    <property type="protein sequence ID" value="EKV32834.1"/>
    <property type="molecule type" value="Genomic_DNA"/>
</dbReference>
<dbReference type="GO" id="GO:0030077">
    <property type="term" value="C:plasma membrane light-harvesting complex"/>
    <property type="evidence" value="ECO:0007669"/>
    <property type="project" value="InterPro"/>
</dbReference>
<dbReference type="CDD" id="cd09224">
    <property type="entry name" value="CytoC_RC"/>
    <property type="match status" value="1"/>
</dbReference>
<keyword evidence="7 9" id="KW-0249">Electron transport</keyword>
<dbReference type="eggNOG" id="ENOG502Z7SF">
    <property type="taxonomic scope" value="Bacteria"/>
</dbReference>
<keyword evidence="12" id="KW-0812">Transmembrane</keyword>
<feature type="binding site" description="axial binding residue" evidence="11">
    <location>
        <position position="346"/>
    </location>
    <ligand>
        <name>heme</name>
        <dbReference type="ChEBI" id="CHEBI:30413"/>
        <label>4</label>
    </ligand>
    <ligandPart>
        <name>Fe</name>
        <dbReference type="ChEBI" id="CHEBI:18248"/>
    </ligandPart>
</feature>
<feature type="binding site" description="axial binding residue" evidence="11">
    <location>
        <position position="174"/>
    </location>
    <ligand>
        <name>heme</name>
        <dbReference type="ChEBI" id="CHEBI:30413"/>
        <label>4</label>
    </ligand>
    <ligandPart>
        <name>Fe</name>
        <dbReference type="ChEBI" id="CHEBI:18248"/>
    </ligandPart>
</feature>
<evidence type="ECO:0000256" key="8">
    <source>
        <dbReference type="ARBA" id="ARBA00023004"/>
    </source>
</evidence>
<dbReference type="Proteomes" id="UP000009881">
    <property type="component" value="Unassembled WGS sequence"/>
</dbReference>
<evidence type="ECO:0000256" key="11">
    <source>
        <dbReference type="PIRSR" id="PIRSR000017-2"/>
    </source>
</evidence>
<evidence type="ECO:0000256" key="12">
    <source>
        <dbReference type="SAM" id="Phobius"/>
    </source>
</evidence>
<evidence type="ECO:0000313" key="13">
    <source>
        <dbReference type="EMBL" id="EKV32834.1"/>
    </source>
</evidence>
<keyword evidence="8 9" id="KW-0408">Iron</keyword>
<evidence type="ECO:0000256" key="4">
    <source>
        <dbReference type="ARBA" id="ARBA00022531"/>
    </source>
</evidence>
<dbReference type="InterPro" id="IPR036280">
    <property type="entry name" value="Multihaem_cyt_sf"/>
</dbReference>
<feature type="binding site" description="covalent" evidence="10">
    <location>
        <position position="282"/>
    </location>
    <ligand>
        <name>heme</name>
        <dbReference type="ChEBI" id="CHEBI:30413"/>
        <label>3</label>
    </ligand>
</feature>
<feature type="binding site" description="covalent" evidence="10">
    <location>
        <position position="140"/>
    </location>
    <ligand>
        <name>heme</name>
        <dbReference type="ChEBI" id="CHEBI:30413"/>
        <label>1</label>
    </ligand>
</feature>
<feature type="binding site" description="covalent" evidence="10">
    <location>
        <position position="345"/>
    </location>
    <ligand>
        <name>heme</name>
        <dbReference type="ChEBI" id="CHEBI:30413"/>
        <label>4</label>
    </ligand>
</feature>
<dbReference type="PATRIC" id="fig|1238182.3.peg.210"/>
<keyword evidence="12" id="KW-0472">Membrane</keyword>
<comment type="caution">
    <text evidence="13">The sequence shown here is derived from an EMBL/GenBank/DDBJ whole genome shotgun (WGS) entry which is preliminary data.</text>
</comment>
<keyword evidence="3 9" id="KW-0813">Transport</keyword>
<dbReference type="Pfam" id="PF02276">
    <property type="entry name" value="CytoC_RC"/>
    <property type="match status" value="1"/>
</dbReference>
<dbReference type="InterPro" id="IPR023119">
    <property type="entry name" value="Multihaem_cyt_PRC_cyt_su-like"/>
</dbReference>
<feature type="binding site" description="covalent" evidence="10">
    <location>
        <position position="285"/>
    </location>
    <ligand>
        <name>heme</name>
        <dbReference type="ChEBI" id="CHEBI:30413"/>
        <label>3</label>
    </ligand>
</feature>
<protein>
    <recommendedName>
        <fullName evidence="2 9">Photosynthetic reaction center cytochrome c subunit</fullName>
    </recommendedName>
</protein>
<feature type="binding site" description="axial binding residue" evidence="11">
    <location>
        <position position="160"/>
    </location>
    <ligand>
        <name>heme</name>
        <dbReference type="ChEBI" id="CHEBI:30413"/>
        <label>2</label>
    </ligand>
    <ligandPart>
        <name>Fe</name>
        <dbReference type="ChEBI" id="CHEBI:18248"/>
    </ligandPart>
</feature>
<evidence type="ECO:0000256" key="9">
    <source>
        <dbReference type="PIRNR" id="PIRNR000017"/>
    </source>
</evidence>
<evidence type="ECO:0000256" key="2">
    <source>
        <dbReference type="ARBA" id="ARBA00015978"/>
    </source>
</evidence>
<feature type="binding site" description="axial binding residue" evidence="11">
    <location>
        <position position="286"/>
    </location>
    <ligand>
        <name>heme</name>
        <dbReference type="ChEBI" id="CHEBI:30413"/>
        <label>3</label>
    </ligand>
    <ligandPart>
        <name>Fe</name>
        <dbReference type="ChEBI" id="CHEBI:18248"/>
    </ligandPart>
</feature>
<comment type="PTM">
    <text evidence="9 10">Binds 4 heme groups per subunit.</text>
</comment>
<feature type="binding site" description="axial binding residue" evidence="11">
    <location>
        <position position="271"/>
    </location>
    <ligand>
        <name>heme</name>
        <dbReference type="ChEBI" id="CHEBI:30413"/>
        <label>3</label>
    </ligand>
    <ligandPart>
        <name>Fe</name>
        <dbReference type="ChEBI" id="CHEBI:18248"/>
    </ligandPart>
</feature>
<feature type="binding site" description="covalent" evidence="10">
    <location>
        <position position="342"/>
    </location>
    <ligand>
        <name>heme</name>
        <dbReference type="ChEBI" id="CHEBI:30413"/>
        <label>4</label>
    </ligand>
</feature>
<dbReference type="NCBIfam" id="NF040706">
    <property type="entry name" value="photo_cyt_PufC"/>
    <property type="match status" value="1"/>
</dbReference>
<feature type="binding site" description="covalent" evidence="10">
    <location>
        <position position="137"/>
    </location>
    <ligand>
        <name>heme</name>
        <dbReference type="ChEBI" id="CHEBI:30413"/>
        <label>1</label>
    </ligand>
</feature>
<feature type="binding site" description="covalent" evidence="10">
    <location>
        <position position="185"/>
    </location>
    <ligand>
        <name>heme</name>
        <dbReference type="ChEBI" id="CHEBI:30413"/>
        <label>2</label>
    </ligand>
</feature>
<dbReference type="RefSeq" id="WP_009538661.1">
    <property type="nucleotide sequence ID" value="NZ_ANHY01000002.1"/>
</dbReference>
<feature type="binding site" description="axial binding residue" evidence="11">
    <location>
        <position position="124"/>
    </location>
    <ligand>
        <name>heme</name>
        <dbReference type="ChEBI" id="CHEBI:30413"/>
        <label>1</label>
    </ligand>
    <ligandPart>
        <name>Fe</name>
        <dbReference type="ChEBI" id="CHEBI:18248"/>
    </ligandPart>
</feature>
<dbReference type="GO" id="GO:0009055">
    <property type="term" value="F:electron transfer activity"/>
    <property type="evidence" value="ECO:0007669"/>
    <property type="project" value="InterPro"/>
</dbReference>
<evidence type="ECO:0000256" key="6">
    <source>
        <dbReference type="ARBA" id="ARBA00022723"/>
    </source>
</evidence>
<evidence type="ECO:0000256" key="5">
    <source>
        <dbReference type="ARBA" id="ARBA00022617"/>
    </source>
</evidence>
<proteinExistence type="predicted"/>